<organism evidence="2 3">
    <name type="scientific">Hylemonella gracilis str. Niagara R</name>
    <dbReference type="NCBI Taxonomy" id="1458275"/>
    <lineage>
        <taxon>Bacteria</taxon>
        <taxon>Pseudomonadati</taxon>
        <taxon>Pseudomonadota</taxon>
        <taxon>Betaproteobacteria</taxon>
        <taxon>Burkholderiales</taxon>
        <taxon>Comamonadaceae</taxon>
        <taxon>Hylemonella</taxon>
    </lineage>
</organism>
<sequence length="453" mass="51033">MAHGALDPFEADAGAVIPPTLYALRREGSSESPEGLLSWVVGLAHAHCLGPRTLVKYLLEQSERHADFWSDTAYFERHCATVNGLGRYALTMLDALGRPRPSKAQCMTLLGLAHLLPFNGEGLLARNPRWCPACLCEQARKGQRPHHPLVWSFEHYRVCHVHQGFMSERCPACGAEQAFLPIYPSLLHCNACGESMIVRPPGPADLEVTSSQEEISAFDRWSASALVDLVSRIPELQRAGSLAQMQQNLVDLAASLTQGNRKGLCEALGLQPRAINGWLNKDERPSLALLLRFCHGLNLLPADLFLANGAIGRAELPKPAQTPSSDRQERPMLGYRQRELLERQLELVLENPSDYRGLAAVAHQLGLSRHALKYWFPAQSKEIVLKRRMAESRTLERRYRTDHEYLQQVITELVASRVYPSRRKVERMLGQRQLSLMRPDLYTAYRRRLMSLQ</sequence>
<feature type="domain" description="HTH cro/C1-type" evidence="1">
    <location>
        <begin position="264"/>
        <end position="304"/>
    </location>
</feature>
<name>A0A016XLH0_9BURK</name>
<proteinExistence type="predicted"/>
<dbReference type="AlphaFoldDB" id="A0A016XLH0"/>
<evidence type="ECO:0000313" key="3">
    <source>
        <dbReference type="Proteomes" id="UP000023268"/>
    </source>
</evidence>
<dbReference type="Pfam" id="PF06527">
    <property type="entry name" value="TniQ"/>
    <property type="match status" value="1"/>
</dbReference>
<dbReference type="OrthoDB" id="9036115at2"/>
<dbReference type="InterPro" id="IPR009492">
    <property type="entry name" value="TniQ"/>
</dbReference>
<reference evidence="2 3" key="1">
    <citation type="submission" date="2014-02" db="EMBL/GenBank/DDBJ databases">
        <title>Draft Genome of Hylemonella gracilis isolated from the Niagara River.</title>
        <authorList>
            <person name="Pawlowski D.R."/>
            <person name="Koudelka G.B."/>
        </authorList>
    </citation>
    <scope>NUCLEOTIDE SEQUENCE [LARGE SCALE GENOMIC DNA]</scope>
    <source>
        <strain evidence="2 3">Niagara R</strain>
    </source>
</reference>
<dbReference type="EMBL" id="JEMG01000001">
    <property type="protein sequence ID" value="EYC52944.1"/>
    <property type="molecule type" value="Genomic_DNA"/>
</dbReference>
<dbReference type="InterPro" id="IPR001387">
    <property type="entry name" value="Cro/C1-type_HTH"/>
</dbReference>
<evidence type="ECO:0000259" key="1">
    <source>
        <dbReference type="PROSITE" id="PS50943"/>
    </source>
</evidence>
<evidence type="ECO:0000313" key="2">
    <source>
        <dbReference type="EMBL" id="EYC52944.1"/>
    </source>
</evidence>
<dbReference type="PROSITE" id="PS50943">
    <property type="entry name" value="HTH_CROC1"/>
    <property type="match status" value="1"/>
</dbReference>
<gene>
    <name evidence="2" type="ORF">AZ34_14485</name>
</gene>
<dbReference type="eggNOG" id="COG2207">
    <property type="taxonomic scope" value="Bacteria"/>
</dbReference>
<protein>
    <recommendedName>
        <fullName evidence="1">HTH cro/C1-type domain-containing protein</fullName>
    </recommendedName>
</protein>
<dbReference type="RefSeq" id="WP_035609208.1">
    <property type="nucleotide sequence ID" value="NZ_JEMG01000001.1"/>
</dbReference>
<dbReference type="STRING" id="1458275.AZ34_14485"/>
<dbReference type="Proteomes" id="UP000023268">
    <property type="component" value="Unassembled WGS sequence"/>
</dbReference>
<accession>A0A016XLH0</accession>
<comment type="caution">
    <text evidence="2">The sequence shown here is derived from an EMBL/GenBank/DDBJ whole genome shotgun (WGS) entry which is preliminary data.</text>
</comment>